<evidence type="ECO:0000313" key="4">
    <source>
        <dbReference type="EMBL" id="PWN05591.1"/>
    </source>
</evidence>
<gene>
    <name evidence="4" type="ORF">DDZ15_13410</name>
</gene>
<dbReference type="PANTHER" id="PTHR23408:SF3">
    <property type="entry name" value="METHYLMALONIC ACIDURIA TYPE A PROTEIN, MITOCHONDRIAL"/>
    <property type="match status" value="1"/>
</dbReference>
<dbReference type="RefSeq" id="WP_109647619.1">
    <property type="nucleotide sequence ID" value="NZ_QGGB01000009.1"/>
</dbReference>
<sequence>MSDPENSSLHINPGSQNESVNPSFRAKRTPLRKTKDYVEGVLSGDRTILSQAITLIESRRDEHRELGRDILEACLPHAGKSVRIGITGVPGAGKSTFIESLGRHLIEKKGKRLAVLTVDPSSSRSKGSILGDKTRMPVLSTSQKAFIRPSPSSGSLGGVARQTRETMLLCEAAGYDTVFVETVGVGQSEITVHSMTDFFLLILIAGAGDELQGIKRGVMEMADLIAINKSEGDNRQAANRARLDYQNALSLFPEPPSGKRAEVMTCSALNNKGIVEIWEQIEEYLEYVKQTGFFSENRSDQSVHWMYETIHEQLKKIFYGNEEVKASLQEIREKVRSGEISSTRAADDLIRLFKSS</sequence>
<feature type="domain" description="AAA+ ATPase" evidence="3">
    <location>
        <begin position="80"/>
        <end position="253"/>
    </location>
</feature>
<evidence type="ECO:0000313" key="5">
    <source>
        <dbReference type="Proteomes" id="UP000245533"/>
    </source>
</evidence>
<feature type="compositionally biased region" description="Polar residues" evidence="2">
    <location>
        <begin position="1"/>
        <end position="22"/>
    </location>
</feature>
<dbReference type="Pfam" id="PF03308">
    <property type="entry name" value="MeaB"/>
    <property type="match status" value="1"/>
</dbReference>
<dbReference type="AlphaFoldDB" id="A0A316TPK3"/>
<dbReference type="SUPFAM" id="SSF52540">
    <property type="entry name" value="P-loop containing nucleoside triphosphate hydrolases"/>
    <property type="match status" value="1"/>
</dbReference>
<dbReference type="Gene3D" id="1.10.287.130">
    <property type="match status" value="1"/>
</dbReference>
<keyword evidence="5" id="KW-1185">Reference proteome</keyword>
<dbReference type="GO" id="GO:0005525">
    <property type="term" value="F:GTP binding"/>
    <property type="evidence" value="ECO:0007669"/>
    <property type="project" value="InterPro"/>
</dbReference>
<dbReference type="GO" id="GO:0003924">
    <property type="term" value="F:GTPase activity"/>
    <property type="evidence" value="ECO:0007669"/>
    <property type="project" value="InterPro"/>
</dbReference>
<dbReference type="GO" id="GO:0005737">
    <property type="term" value="C:cytoplasm"/>
    <property type="evidence" value="ECO:0007669"/>
    <property type="project" value="TreeGrafter"/>
</dbReference>
<dbReference type="OrthoDB" id="9778292at2"/>
<dbReference type="Gene3D" id="3.40.50.300">
    <property type="entry name" value="P-loop containing nucleotide triphosphate hydrolases"/>
    <property type="match status" value="1"/>
</dbReference>
<dbReference type="InterPro" id="IPR005129">
    <property type="entry name" value="GTPase_ArgK"/>
</dbReference>
<evidence type="ECO:0000256" key="2">
    <source>
        <dbReference type="SAM" id="MobiDB-lite"/>
    </source>
</evidence>
<dbReference type="InterPro" id="IPR003593">
    <property type="entry name" value="AAA+_ATPase"/>
</dbReference>
<feature type="region of interest" description="Disordered" evidence="2">
    <location>
        <begin position="1"/>
        <end position="28"/>
    </location>
</feature>
<evidence type="ECO:0000259" key="3">
    <source>
        <dbReference type="SMART" id="SM00382"/>
    </source>
</evidence>
<protein>
    <submittedName>
        <fullName evidence="4">Methylmalonyl Co-A mutase-associated GTPase MeaB</fullName>
    </submittedName>
</protein>
<accession>A0A316TPK3</accession>
<comment type="similarity">
    <text evidence="1">Belongs to the SIMIBI class G3E GTPase family. ArgK/MeaB subfamily.</text>
</comment>
<name>A0A316TPK3_9BACT</name>
<dbReference type="PANTHER" id="PTHR23408">
    <property type="entry name" value="METHYLMALONYL-COA MUTASE"/>
    <property type="match status" value="1"/>
</dbReference>
<comment type="caution">
    <text evidence="4">The sequence shown here is derived from an EMBL/GenBank/DDBJ whole genome shotgun (WGS) entry which is preliminary data.</text>
</comment>
<dbReference type="NCBIfam" id="NF006958">
    <property type="entry name" value="PRK09435.1"/>
    <property type="match status" value="1"/>
</dbReference>
<dbReference type="EMBL" id="QGGB01000009">
    <property type="protein sequence ID" value="PWN05591.1"/>
    <property type="molecule type" value="Genomic_DNA"/>
</dbReference>
<evidence type="ECO:0000256" key="1">
    <source>
        <dbReference type="ARBA" id="ARBA00009625"/>
    </source>
</evidence>
<proteinExistence type="inferred from homology"/>
<dbReference type="NCBIfam" id="TIGR00750">
    <property type="entry name" value="lao"/>
    <property type="match status" value="1"/>
</dbReference>
<reference evidence="4 5" key="1">
    <citation type="submission" date="2018-05" db="EMBL/GenBank/DDBJ databases">
        <title>Rhodohalobacter halophilus gen. nov., sp. nov., a moderately halophilic member of the family Balneolaceae.</title>
        <authorList>
            <person name="Liu Z.-W."/>
        </authorList>
    </citation>
    <scope>NUCLEOTIDE SEQUENCE [LARGE SCALE GENOMIC DNA]</scope>
    <source>
        <strain evidence="4 5">8A47</strain>
    </source>
</reference>
<dbReference type="Gene3D" id="1.20.5.170">
    <property type="match status" value="1"/>
</dbReference>
<organism evidence="4 5">
    <name type="scientific">Rhodohalobacter mucosus</name>
    <dbReference type="NCBI Taxonomy" id="2079485"/>
    <lineage>
        <taxon>Bacteria</taxon>
        <taxon>Pseudomonadati</taxon>
        <taxon>Balneolota</taxon>
        <taxon>Balneolia</taxon>
        <taxon>Balneolales</taxon>
        <taxon>Balneolaceae</taxon>
        <taxon>Rhodohalobacter</taxon>
    </lineage>
</organism>
<dbReference type="SMART" id="SM00382">
    <property type="entry name" value="AAA"/>
    <property type="match status" value="1"/>
</dbReference>
<dbReference type="CDD" id="cd03114">
    <property type="entry name" value="MMAA-like"/>
    <property type="match status" value="1"/>
</dbReference>
<dbReference type="Proteomes" id="UP000245533">
    <property type="component" value="Unassembled WGS sequence"/>
</dbReference>
<dbReference type="InterPro" id="IPR027417">
    <property type="entry name" value="P-loop_NTPase"/>
</dbReference>